<feature type="non-terminal residue" evidence="1">
    <location>
        <position position="86"/>
    </location>
</feature>
<dbReference type="AlphaFoldDB" id="A0A2P5C6V7"/>
<evidence type="ECO:0000313" key="1">
    <source>
        <dbReference type="EMBL" id="PON56812.1"/>
    </source>
</evidence>
<gene>
    <name evidence="1" type="ORF">PanWU01x14_178550</name>
</gene>
<proteinExistence type="predicted"/>
<accession>A0A2P5C6V7</accession>
<protein>
    <submittedName>
        <fullName evidence="1">Uncharacterized protein</fullName>
    </submittedName>
</protein>
<dbReference type="EMBL" id="JXTB01000167">
    <property type="protein sequence ID" value="PON56812.1"/>
    <property type="molecule type" value="Genomic_DNA"/>
</dbReference>
<organism evidence="1 2">
    <name type="scientific">Parasponia andersonii</name>
    <name type="common">Sponia andersonii</name>
    <dbReference type="NCBI Taxonomy" id="3476"/>
    <lineage>
        <taxon>Eukaryota</taxon>
        <taxon>Viridiplantae</taxon>
        <taxon>Streptophyta</taxon>
        <taxon>Embryophyta</taxon>
        <taxon>Tracheophyta</taxon>
        <taxon>Spermatophyta</taxon>
        <taxon>Magnoliopsida</taxon>
        <taxon>eudicotyledons</taxon>
        <taxon>Gunneridae</taxon>
        <taxon>Pentapetalae</taxon>
        <taxon>rosids</taxon>
        <taxon>fabids</taxon>
        <taxon>Rosales</taxon>
        <taxon>Cannabaceae</taxon>
        <taxon>Parasponia</taxon>
    </lineage>
</organism>
<name>A0A2P5C6V7_PARAD</name>
<reference evidence="2" key="1">
    <citation type="submission" date="2016-06" db="EMBL/GenBank/DDBJ databases">
        <title>Parallel loss of symbiosis genes in relatives of nitrogen-fixing non-legume Parasponia.</title>
        <authorList>
            <person name="Van Velzen R."/>
            <person name="Holmer R."/>
            <person name="Bu F."/>
            <person name="Rutten L."/>
            <person name="Van Zeijl A."/>
            <person name="Liu W."/>
            <person name="Santuari L."/>
            <person name="Cao Q."/>
            <person name="Sharma T."/>
            <person name="Shen D."/>
            <person name="Roswanjaya Y."/>
            <person name="Wardhani T."/>
            <person name="Kalhor M.S."/>
            <person name="Jansen J."/>
            <person name="Van den Hoogen J."/>
            <person name="Gungor B."/>
            <person name="Hartog M."/>
            <person name="Hontelez J."/>
            <person name="Verver J."/>
            <person name="Yang W.-C."/>
            <person name="Schijlen E."/>
            <person name="Repin R."/>
            <person name="Schilthuizen M."/>
            <person name="Schranz E."/>
            <person name="Heidstra R."/>
            <person name="Miyata K."/>
            <person name="Fedorova E."/>
            <person name="Kohlen W."/>
            <person name="Bisseling T."/>
            <person name="Smit S."/>
            <person name="Geurts R."/>
        </authorList>
    </citation>
    <scope>NUCLEOTIDE SEQUENCE [LARGE SCALE GENOMIC DNA]</scope>
    <source>
        <strain evidence="2">cv. WU1-14</strain>
    </source>
</reference>
<comment type="caution">
    <text evidence="1">The sequence shown here is derived from an EMBL/GenBank/DDBJ whole genome shotgun (WGS) entry which is preliminary data.</text>
</comment>
<evidence type="ECO:0000313" key="2">
    <source>
        <dbReference type="Proteomes" id="UP000237105"/>
    </source>
</evidence>
<keyword evidence="2" id="KW-1185">Reference proteome</keyword>
<sequence>MSDLTPPIAAAALPPASDDTSACIEELSKTNPTPPVSPHFDVRRSHCGPQKFHLRRDFSVTGAPFDLRFRHLQQLKLHLTVADQLQ</sequence>
<dbReference type="Proteomes" id="UP000237105">
    <property type="component" value="Unassembled WGS sequence"/>
</dbReference>